<protein>
    <submittedName>
        <fullName evidence="3">Uncharacterized protein</fullName>
    </submittedName>
</protein>
<reference evidence="3 4" key="1">
    <citation type="journal article" date="2023" name="Plants (Basel)">
        <title>Bridging the Gap: Combining Genomics and Transcriptomics Approaches to Understand Stylosanthes scabra, an Orphan Legume from the Brazilian Caatinga.</title>
        <authorList>
            <person name="Ferreira-Neto J.R.C."/>
            <person name="da Silva M.D."/>
            <person name="Binneck E."/>
            <person name="de Melo N.F."/>
            <person name="da Silva R.H."/>
            <person name="de Melo A.L.T.M."/>
            <person name="Pandolfi V."/>
            <person name="Bustamante F.O."/>
            <person name="Brasileiro-Vidal A.C."/>
            <person name="Benko-Iseppon A.M."/>
        </authorList>
    </citation>
    <scope>NUCLEOTIDE SEQUENCE [LARGE SCALE GENOMIC DNA]</scope>
    <source>
        <tissue evidence="3">Leaves</tissue>
    </source>
</reference>
<feature type="coiled-coil region" evidence="1">
    <location>
        <begin position="78"/>
        <end position="119"/>
    </location>
</feature>
<evidence type="ECO:0000256" key="2">
    <source>
        <dbReference type="SAM" id="MobiDB-lite"/>
    </source>
</evidence>
<comment type="caution">
    <text evidence="3">The sequence shown here is derived from an EMBL/GenBank/DDBJ whole genome shotgun (WGS) entry which is preliminary data.</text>
</comment>
<evidence type="ECO:0000313" key="4">
    <source>
        <dbReference type="Proteomes" id="UP001341840"/>
    </source>
</evidence>
<evidence type="ECO:0000313" key="3">
    <source>
        <dbReference type="EMBL" id="MED6220705.1"/>
    </source>
</evidence>
<proteinExistence type="predicted"/>
<accession>A0ABU6ZFG6</accession>
<name>A0ABU6ZFG6_9FABA</name>
<evidence type="ECO:0000256" key="1">
    <source>
        <dbReference type="SAM" id="Coils"/>
    </source>
</evidence>
<dbReference type="EMBL" id="JASCZI010272163">
    <property type="protein sequence ID" value="MED6220705.1"/>
    <property type="molecule type" value="Genomic_DNA"/>
</dbReference>
<sequence length="331" mass="38123">MHTHHALTQDVYMMISSCKTAKEIWDKLSVTYEEDKKHKVYVSRENEDDFSNSFDENKEANICLIANQDEVNDSNYSNSELQNAYDRLLEEFVKLAQENSVIKKKNVELQKENEFLKNENVTLGKVKTNPNNDPCDSCKMHIQEIEMLKSSLAKFNESSKNLDRILSSQKHVNDREGVGYDTNKASTSKNEHKKIRKPIRQPQAQKAHKILNSPPLEYPCLLTNRPRARAPRYLMGKFPLVARPRDLDGEPAPPCFVTSTTKTSRAARWRWRARTAAAELTKMKAILGISLFRALAHPLLKPNSTYMGEEQLKHNKRSLIFSSFLFFVLHV</sequence>
<gene>
    <name evidence="3" type="ORF">PIB30_047390</name>
</gene>
<keyword evidence="1" id="KW-0175">Coiled coil</keyword>
<dbReference type="Proteomes" id="UP001341840">
    <property type="component" value="Unassembled WGS sequence"/>
</dbReference>
<organism evidence="3 4">
    <name type="scientific">Stylosanthes scabra</name>
    <dbReference type="NCBI Taxonomy" id="79078"/>
    <lineage>
        <taxon>Eukaryota</taxon>
        <taxon>Viridiplantae</taxon>
        <taxon>Streptophyta</taxon>
        <taxon>Embryophyta</taxon>
        <taxon>Tracheophyta</taxon>
        <taxon>Spermatophyta</taxon>
        <taxon>Magnoliopsida</taxon>
        <taxon>eudicotyledons</taxon>
        <taxon>Gunneridae</taxon>
        <taxon>Pentapetalae</taxon>
        <taxon>rosids</taxon>
        <taxon>fabids</taxon>
        <taxon>Fabales</taxon>
        <taxon>Fabaceae</taxon>
        <taxon>Papilionoideae</taxon>
        <taxon>50 kb inversion clade</taxon>
        <taxon>dalbergioids sensu lato</taxon>
        <taxon>Dalbergieae</taxon>
        <taxon>Pterocarpus clade</taxon>
        <taxon>Stylosanthes</taxon>
    </lineage>
</organism>
<keyword evidence="4" id="KW-1185">Reference proteome</keyword>
<feature type="region of interest" description="Disordered" evidence="2">
    <location>
        <begin position="175"/>
        <end position="205"/>
    </location>
</feature>